<accession>A0A1C7LXL7</accession>
<organism evidence="1 2">
    <name type="scientific">Grifola frondosa</name>
    <name type="common">Maitake</name>
    <name type="synonym">Polyporus frondosus</name>
    <dbReference type="NCBI Taxonomy" id="5627"/>
    <lineage>
        <taxon>Eukaryota</taxon>
        <taxon>Fungi</taxon>
        <taxon>Dikarya</taxon>
        <taxon>Basidiomycota</taxon>
        <taxon>Agaricomycotina</taxon>
        <taxon>Agaricomycetes</taxon>
        <taxon>Polyporales</taxon>
        <taxon>Grifolaceae</taxon>
        <taxon>Grifola</taxon>
    </lineage>
</organism>
<dbReference type="Proteomes" id="UP000092993">
    <property type="component" value="Unassembled WGS sequence"/>
</dbReference>
<evidence type="ECO:0000313" key="2">
    <source>
        <dbReference type="Proteomes" id="UP000092993"/>
    </source>
</evidence>
<proteinExistence type="predicted"/>
<dbReference type="EMBL" id="LUGG01000023">
    <property type="protein sequence ID" value="OBZ67544.1"/>
    <property type="molecule type" value="Genomic_DNA"/>
</dbReference>
<gene>
    <name evidence="1" type="ORF">A0H81_12449</name>
</gene>
<protein>
    <submittedName>
        <fullName evidence="1">Uncharacterized protein</fullName>
    </submittedName>
</protein>
<dbReference type="AlphaFoldDB" id="A0A1C7LXL7"/>
<keyword evidence="2" id="KW-1185">Reference proteome</keyword>
<reference evidence="1 2" key="1">
    <citation type="submission" date="2016-03" db="EMBL/GenBank/DDBJ databases">
        <title>Whole genome sequencing of Grifola frondosa 9006-11.</title>
        <authorList>
            <person name="Min B."/>
            <person name="Park H."/>
            <person name="Kim J.-G."/>
            <person name="Cho H."/>
            <person name="Oh Y.-L."/>
            <person name="Kong W.-S."/>
            <person name="Choi I.-G."/>
        </authorList>
    </citation>
    <scope>NUCLEOTIDE SEQUENCE [LARGE SCALE GENOMIC DNA]</scope>
    <source>
        <strain evidence="1 2">9006-11</strain>
    </source>
</reference>
<name>A0A1C7LXL7_GRIFR</name>
<comment type="caution">
    <text evidence="1">The sequence shown here is derived from an EMBL/GenBank/DDBJ whole genome shotgun (WGS) entry which is preliminary data.</text>
</comment>
<evidence type="ECO:0000313" key="1">
    <source>
        <dbReference type="EMBL" id="OBZ67544.1"/>
    </source>
</evidence>
<sequence length="67" mass="7530">MAIRTSEDNLLFLPYIMIRQDFPGFSYILQGHIIVLDGCISSAIVTRKGTQYPGMRDTAEALHLNCI</sequence>